<dbReference type="RefSeq" id="WP_238241987.1">
    <property type="nucleotide sequence ID" value="NZ_BPQP01000001.1"/>
</dbReference>
<reference evidence="2" key="1">
    <citation type="journal article" date="2021" name="Front. Microbiol.">
        <title>Comprehensive Comparative Genomics and Phenotyping of Methylobacterium Species.</title>
        <authorList>
            <person name="Alessa O."/>
            <person name="Ogura Y."/>
            <person name="Fujitani Y."/>
            <person name="Takami H."/>
            <person name="Hayashi T."/>
            <person name="Sahin N."/>
            <person name="Tani A."/>
        </authorList>
    </citation>
    <scope>NUCLEOTIDE SEQUENCE</scope>
    <source>
        <strain evidence="2">DSM 19015</strain>
    </source>
</reference>
<gene>
    <name evidence="2" type="ORF">OCOJLMKI_0085</name>
</gene>
<sequence>MAVKAAESPLLLSISAVRKRKPSAERRRDPRGDRYNPVGAYTPGVGLARGPQAFGIGTPIDQPKKRIVVTLKDDSVTAAVADPYEPGKRIQATVNRRVDVLEHERANGRITVSQYETARQVQAIFEKASGARNTGDVDYGDVRISDPSRRPETLDLDFIRAISNAREVQALMRRVHAAIGETPAHFLRELLCRGGTIKDYVRSKDMLASDRKVTEIAVRFRYLLEVLDEAFAARGLVVKDENGDRVIRAEVGTATGEETDERGRVVPAGHGHLWGRHPAEDTAE</sequence>
<proteinExistence type="predicted"/>
<protein>
    <submittedName>
        <fullName evidence="2">Uncharacterized protein</fullName>
    </submittedName>
</protein>
<feature type="region of interest" description="Disordered" evidence="1">
    <location>
        <begin position="252"/>
        <end position="284"/>
    </location>
</feature>
<evidence type="ECO:0000256" key="1">
    <source>
        <dbReference type="SAM" id="MobiDB-lite"/>
    </source>
</evidence>
<dbReference type="Proteomes" id="UP001055125">
    <property type="component" value="Unassembled WGS sequence"/>
</dbReference>
<accession>A0ABQ4RRU3</accession>
<feature type="compositionally biased region" description="Basic and acidic residues" evidence="1">
    <location>
        <begin position="22"/>
        <end position="34"/>
    </location>
</feature>
<evidence type="ECO:0000313" key="2">
    <source>
        <dbReference type="EMBL" id="GJD92902.1"/>
    </source>
</evidence>
<reference evidence="2" key="2">
    <citation type="submission" date="2021-08" db="EMBL/GenBank/DDBJ databases">
        <authorList>
            <person name="Tani A."/>
            <person name="Ola A."/>
            <person name="Ogura Y."/>
            <person name="Katsura K."/>
            <person name="Hayashi T."/>
        </authorList>
    </citation>
    <scope>NUCLEOTIDE SEQUENCE</scope>
    <source>
        <strain evidence="2">DSM 19015</strain>
    </source>
</reference>
<name>A0ABQ4RRU3_9HYPH</name>
<keyword evidence="3" id="KW-1185">Reference proteome</keyword>
<evidence type="ECO:0000313" key="3">
    <source>
        <dbReference type="Proteomes" id="UP001055125"/>
    </source>
</evidence>
<organism evidence="2 3">
    <name type="scientific">Methylobacterium iners</name>
    <dbReference type="NCBI Taxonomy" id="418707"/>
    <lineage>
        <taxon>Bacteria</taxon>
        <taxon>Pseudomonadati</taxon>
        <taxon>Pseudomonadota</taxon>
        <taxon>Alphaproteobacteria</taxon>
        <taxon>Hyphomicrobiales</taxon>
        <taxon>Methylobacteriaceae</taxon>
        <taxon>Methylobacterium</taxon>
    </lineage>
</organism>
<comment type="caution">
    <text evidence="2">The sequence shown here is derived from an EMBL/GenBank/DDBJ whole genome shotgun (WGS) entry which is preliminary data.</text>
</comment>
<feature type="region of interest" description="Disordered" evidence="1">
    <location>
        <begin position="18"/>
        <end position="38"/>
    </location>
</feature>
<dbReference type="EMBL" id="BPQP01000001">
    <property type="protein sequence ID" value="GJD92902.1"/>
    <property type="molecule type" value="Genomic_DNA"/>
</dbReference>